<dbReference type="AlphaFoldDB" id="A0A6I6FN23"/>
<feature type="region of interest" description="Disordered" evidence="1">
    <location>
        <begin position="44"/>
        <end position="85"/>
    </location>
</feature>
<proteinExistence type="predicted"/>
<name>A0A6I6FN23_9ACTN</name>
<reference evidence="3 4" key="1">
    <citation type="submission" date="2018-12" db="EMBL/GenBank/DDBJ databases">
        <title>Complete genome sequence of Streptomyces ficellus NRRL8067, the producer of ficellomycin, feldamycin and nojirimycin.</title>
        <authorList>
            <person name="Zhang H."/>
            <person name="Yue R."/>
            <person name="Liu Y."/>
            <person name="Li M."/>
            <person name="Mu H."/>
            <person name="Zhang J."/>
        </authorList>
    </citation>
    <scope>NUCLEOTIDE SEQUENCE [LARGE SCALE GENOMIC DNA]</scope>
    <source>
        <strain evidence="3 4">NRRL 8067</strain>
    </source>
</reference>
<evidence type="ECO:0000256" key="1">
    <source>
        <dbReference type="SAM" id="MobiDB-lite"/>
    </source>
</evidence>
<dbReference type="KEGG" id="sfic:EIZ62_22930"/>
<feature type="region of interest" description="Disordered" evidence="1">
    <location>
        <begin position="129"/>
        <end position="270"/>
    </location>
</feature>
<sequence>MDYCHQCQRHLNGALACAGCGTPVEDLRHDDPQMTAAEHVYELDRDERHPPAAPRRARGEAPGRGARRARPAARRSRPVGRRARKRRGRTLLVGLGALILAAGLLSLAELAMEHPGEDGAATAVRQDDRAAPEPLPDGPDGSELPDGPSPVGEPVTATSSTGEPGDGDAGDGTGESGAPSSAPGASASAPGGEAGTGPSAPGRSGDPEESGAPEVPEQEDPAPADPPPAEPDEPDSPDTPEDPAPEDPPPADPPPADPTPTPTPTESCDWFLWWCV</sequence>
<protein>
    <submittedName>
        <fullName evidence="3">Uncharacterized protein</fullName>
    </submittedName>
</protein>
<evidence type="ECO:0000313" key="3">
    <source>
        <dbReference type="EMBL" id="QGV80775.1"/>
    </source>
</evidence>
<dbReference type="EMBL" id="CP034279">
    <property type="protein sequence ID" value="QGV80775.1"/>
    <property type="molecule type" value="Genomic_DNA"/>
</dbReference>
<feature type="compositionally biased region" description="Low complexity" evidence="1">
    <location>
        <begin position="176"/>
        <end position="202"/>
    </location>
</feature>
<keyword evidence="2" id="KW-0472">Membrane</keyword>
<organism evidence="3 4">
    <name type="scientific">Streptomyces ficellus</name>
    <dbReference type="NCBI Taxonomy" id="1977088"/>
    <lineage>
        <taxon>Bacteria</taxon>
        <taxon>Bacillati</taxon>
        <taxon>Actinomycetota</taxon>
        <taxon>Actinomycetes</taxon>
        <taxon>Kitasatosporales</taxon>
        <taxon>Streptomycetaceae</taxon>
        <taxon>Streptomyces</taxon>
    </lineage>
</organism>
<dbReference type="RefSeq" id="WP_156694542.1">
    <property type="nucleotide sequence ID" value="NZ_CP034279.1"/>
</dbReference>
<dbReference type="OrthoDB" id="4339139at2"/>
<keyword evidence="2" id="KW-1133">Transmembrane helix</keyword>
<evidence type="ECO:0000313" key="4">
    <source>
        <dbReference type="Proteomes" id="UP000422572"/>
    </source>
</evidence>
<feature type="compositionally biased region" description="Acidic residues" evidence="1">
    <location>
        <begin position="207"/>
        <end position="222"/>
    </location>
</feature>
<evidence type="ECO:0000256" key="2">
    <source>
        <dbReference type="SAM" id="Phobius"/>
    </source>
</evidence>
<accession>A0A6I6FN23</accession>
<keyword evidence="2" id="KW-0812">Transmembrane</keyword>
<keyword evidence="4" id="KW-1185">Reference proteome</keyword>
<feature type="compositionally biased region" description="Basic residues" evidence="1">
    <location>
        <begin position="65"/>
        <end position="85"/>
    </location>
</feature>
<gene>
    <name evidence="3" type="ORF">EIZ62_22930</name>
</gene>
<dbReference type="Proteomes" id="UP000422572">
    <property type="component" value="Chromosome"/>
</dbReference>
<feature type="transmembrane region" description="Helical" evidence="2">
    <location>
        <begin position="91"/>
        <end position="112"/>
    </location>
</feature>
<feature type="compositionally biased region" description="Pro residues" evidence="1">
    <location>
        <begin position="246"/>
        <end position="263"/>
    </location>
</feature>
<feature type="compositionally biased region" description="Acidic residues" evidence="1">
    <location>
        <begin position="230"/>
        <end position="245"/>
    </location>
</feature>